<feature type="transmembrane region" description="Helical" evidence="2">
    <location>
        <begin position="12"/>
        <end position="31"/>
    </location>
</feature>
<reference evidence="3 4" key="1">
    <citation type="submission" date="2019-11" db="EMBL/GenBank/DDBJ databases">
        <title>Whole-genome sequence of a Rhodoblastus acidophilus DSM 142.</title>
        <authorList>
            <person name="Kyndt J.A."/>
            <person name="Meyer T.E."/>
        </authorList>
    </citation>
    <scope>NUCLEOTIDE SEQUENCE [LARGE SCALE GENOMIC DNA]</scope>
    <source>
        <strain evidence="3 4">DSM 142</strain>
    </source>
</reference>
<dbReference type="Proteomes" id="UP000439113">
    <property type="component" value="Unassembled WGS sequence"/>
</dbReference>
<evidence type="ECO:0008006" key="5">
    <source>
        <dbReference type="Google" id="ProtNLM"/>
    </source>
</evidence>
<feature type="compositionally biased region" description="Low complexity" evidence="1">
    <location>
        <begin position="109"/>
        <end position="120"/>
    </location>
</feature>
<keyword evidence="2" id="KW-1133">Transmembrane helix</keyword>
<dbReference type="EMBL" id="WNKS01000017">
    <property type="protein sequence ID" value="MTV32459.1"/>
    <property type="molecule type" value="Genomic_DNA"/>
</dbReference>
<feature type="compositionally biased region" description="Pro residues" evidence="1">
    <location>
        <begin position="190"/>
        <end position="224"/>
    </location>
</feature>
<gene>
    <name evidence="3" type="ORF">GJ654_15850</name>
</gene>
<comment type="caution">
    <text evidence="3">The sequence shown here is derived from an EMBL/GenBank/DDBJ whole genome shotgun (WGS) entry which is preliminary data.</text>
</comment>
<dbReference type="RefSeq" id="WP_155447151.1">
    <property type="nucleotide sequence ID" value="NZ_JAOQNR010000017.1"/>
</dbReference>
<keyword evidence="2" id="KW-0472">Membrane</keyword>
<keyword evidence="2" id="KW-0812">Transmembrane</keyword>
<evidence type="ECO:0000256" key="2">
    <source>
        <dbReference type="SAM" id="Phobius"/>
    </source>
</evidence>
<sequence>MDEFLRSHPLVAWIGAGLAFVVFVILLLHMVKILLELRRRIPSGERSRQLRLGFVENFDLDGERQLLLVRRDNVEHLLLIGGPNDVLVESGIVRAEARAPRGGFESGQVAPSAPSPLVLAPAHETKPEPLAPEPPPRSDVARFEPKPAPQLSPKPQDKAEPHPEPKLEGLPEIDLEEELKAALEATPLTPSEPEPAPVEPPPPPPSRFAPPPRPTFRAPLPPRMPQGGAAGFPGAPTAPGAEQRPRFVIPPLARRNPPPPPPAVEPPPPVAAPEPPQSPVEPPAPELFAPPQQPEPNKPEQEAPQAPPPPRPDPETLESLEEEMAKLLGRPPRP</sequence>
<feature type="compositionally biased region" description="Pro residues" evidence="1">
    <location>
        <begin position="256"/>
        <end position="285"/>
    </location>
</feature>
<feature type="region of interest" description="Disordered" evidence="1">
    <location>
        <begin position="125"/>
        <end position="334"/>
    </location>
</feature>
<organism evidence="3 4">
    <name type="scientific">Rhodoblastus acidophilus</name>
    <name type="common">Rhodopseudomonas acidophila</name>
    <dbReference type="NCBI Taxonomy" id="1074"/>
    <lineage>
        <taxon>Bacteria</taxon>
        <taxon>Pseudomonadati</taxon>
        <taxon>Pseudomonadota</taxon>
        <taxon>Alphaproteobacteria</taxon>
        <taxon>Hyphomicrobiales</taxon>
        <taxon>Rhodoblastaceae</taxon>
        <taxon>Rhodoblastus</taxon>
    </lineage>
</organism>
<evidence type="ECO:0000313" key="4">
    <source>
        <dbReference type="Proteomes" id="UP000439113"/>
    </source>
</evidence>
<dbReference type="OrthoDB" id="8456606at2"/>
<name>A0A6N8DPR3_RHOAC</name>
<feature type="compositionally biased region" description="Basic and acidic residues" evidence="1">
    <location>
        <begin position="155"/>
        <end position="169"/>
    </location>
</feature>
<protein>
    <recommendedName>
        <fullName evidence="5">Flagellar biosynthesis protein, FliO</fullName>
    </recommendedName>
</protein>
<accession>A0A6N8DPR3</accession>
<proteinExistence type="predicted"/>
<evidence type="ECO:0000313" key="3">
    <source>
        <dbReference type="EMBL" id="MTV32459.1"/>
    </source>
</evidence>
<feature type="region of interest" description="Disordered" evidence="1">
    <location>
        <begin position="101"/>
        <end position="120"/>
    </location>
</feature>
<feature type="compositionally biased region" description="Low complexity" evidence="1">
    <location>
        <begin position="232"/>
        <end position="241"/>
    </location>
</feature>
<evidence type="ECO:0000256" key="1">
    <source>
        <dbReference type="SAM" id="MobiDB-lite"/>
    </source>
</evidence>
<dbReference type="AlphaFoldDB" id="A0A6N8DPR3"/>